<evidence type="ECO:0000259" key="4">
    <source>
        <dbReference type="PROSITE" id="PS50113"/>
    </source>
</evidence>
<dbReference type="Pfam" id="PF00563">
    <property type="entry name" value="EAL"/>
    <property type="match status" value="1"/>
</dbReference>
<dbReference type="PANTHER" id="PTHR44757:SF2">
    <property type="entry name" value="BIOFILM ARCHITECTURE MAINTENANCE PROTEIN MBAA"/>
    <property type="match status" value="1"/>
</dbReference>
<dbReference type="PROSITE" id="PS50113">
    <property type="entry name" value="PAC"/>
    <property type="match status" value="2"/>
</dbReference>
<dbReference type="Pfam" id="PF00989">
    <property type="entry name" value="PAS"/>
    <property type="match status" value="1"/>
</dbReference>
<dbReference type="Gene3D" id="3.30.450.20">
    <property type="entry name" value="PAS domain"/>
    <property type="match status" value="4"/>
</dbReference>
<dbReference type="AlphaFoldDB" id="A0A4R5W644"/>
<keyword evidence="2" id="KW-1133">Transmembrane helix</keyword>
<name>A0A4R5W644_9BURK</name>
<dbReference type="GO" id="GO:0071111">
    <property type="term" value="F:cyclic-guanylate-specific phosphodiesterase activity"/>
    <property type="evidence" value="ECO:0007669"/>
    <property type="project" value="UniProtKB-EC"/>
</dbReference>
<feature type="transmembrane region" description="Helical" evidence="2">
    <location>
        <begin position="12"/>
        <end position="35"/>
    </location>
</feature>
<dbReference type="InterPro" id="IPR000700">
    <property type="entry name" value="PAS-assoc_C"/>
</dbReference>
<accession>A0A4R5W644</accession>
<dbReference type="NCBIfam" id="TIGR00229">
    <property type="entry name" value="sensory_box"/>
    <property type="match status" value="3"/>
</dbReference>
<gene>
    <name evidence="7" type="ORF">E2I14_03230</name>
</gene>
<dbReference type="PANTHER" id="PTHR44757">
    <property type="entry name" value="DIGUANYLATE CYCLASE DGCP"/>
    <property type="match status" value="1"/>
</dbReference>
<dbReference type="GO" id="GO:0006355">
    <property type="term" value="P:regulation of DNA-templated transcription"/>
    <property type="evidence" value="ECO:0007669"/>
    <property type="project" value="InterPro"/>
</dbReference>
<dbReference type="Gene3D" id="3.30.70.270">
    <property type="match status" value="1"/>
</dbReference>
<evidence type="ECO:0000256" key="2">
    <source>
        <dbReference type="SAM" id="Phobius"/>
    </source>
</evidence>
<feature type="domain" description="PAS" evidence="3">
    <location>
        <begin position="298"/>
        <end position="340"/>
    </location>
</feature>
<dbReference type="InterPro" id="IPR001610">
    <property type="entry name" value="PAC"/>
</dbReference>
<feature type="domain" description="PAC" evidence="4">
    <location>
        <begin position="252"/>
        <end position="304"/>
    </location>
</feature>
<feature type="domain" description="GGDEF" evidence="6">
    <location>
        <begin position="571"/>
        <end position="709"/>
    </location>
</feature>
<dbReference type="InterPro" id="IPR000014">
    <property type="entry name" value="PAS"/>
</dbReference>
<dbReference type="SUPFAM" id="SSF55785">
    <property type="entry name" value="PYP-like sensor domain (PAS domain)"/>
    <property type="match status" value="4"/>
</dbReference>
<evidence type="ECO:0000259" key="3">
    <source>
        <dbReference type="PROSITE" id="PS50112"/>
    </source>
</evidence>
<dbReference type="OrthoDB" id="9813903at2"/>
<dbReference type="FunFam" id="3.20.20.450:FF:000001">
    <property type="entry name" value="Cyclic di-GMP phosphodiesterase yahA"/>
    <property type="match status" value="1"/>
</dbReference>
<comment type="caution">
    <text evidence="7">The sequence shown here is derived from an EMBL/GenBank/DDBJ whole genome shotgun (WGS) entry which is preliminary data.</text>
</comment>
<dbReference type="InterPro" id="IPR029787">
    <property type="entry name" value="Nucleotide_cyclase"/>
</dbReference>
<dbReference type="InterPro" id="IPR035965">
    <property type="entry name" value="PAS-like_dom_sf"/>
</dbReference>
<sequence length="971" mass="109193">MLVPDSLQLGSNFTFVAIATLGLLAMAAALVRLVHGIGQKSRTVRLQVEAAKTETKETYHQIIDHMLNGFQYCQLIYENGKAVDFIYLKVNPAFEQITGLANVTGKKLSQFIKPDEKQLERLAIYQRVANSGRPEQIEVFVPTLGEWFRMSIYTPQPDHFVGLFESISNDKLREKKIAREHQHYQALLQDAPIGLAMVDQQMNYLAYSQRWLLENGHGLSDLNGLPYKEHDQDSNQFVHEILQQALSGADLQSSEKIWQQEGGSQRWIRLLANPWKNEQAQVSGLIIAREDITEQKIAELDLLAVLDESGDAIWISNHNGDFVYANPNAIKLTGHTQEELNHLRFTDLIYEERPGELLEYLSLTQYSRFTRREWLLHKKDRSTVCVEITTGQLPGGRMIALARDLTEKIAMETERFKLFQAVEQSPGCIIITNLDAEIEYVNSAFLKKNGYHRDEVIGKNPRILKSGKTPAYVFREMWAKLVQGETWQGELIDVTKNGQEYIQLTTITPIRQGNGNIINYIAIGEDITSRKKGEERIFELAYFDQLTGLPNRTLLLDRLNQVIAMSARSGVYGALLFIDLDHFKNINDTLGHQKGDLILKQVADNLMLNLREGDTVARFGGDEFIVLLSNLGTDSDIAASKTKTAALKLLTSLNQTYQLGEVAHHSSASIGVTLFNGKESSSDQLLKQADLAMYKSKKAGRNSVRFFDPSLESAMKQHATLEDDIRQALDQGQFVLHYQGQFNSRDKLTGAEVLVRWQHPVQGMMSPALFIPFAEETGLILPLGNWVLETACKLLASWEKIPRMNKLVLAVNVSALQFRQSDFIETVVNIIHKSGANPQRLKLELTESMLIENLDDIIHKMLSIKELGVGFSLDDFGTGFSSLSFLKRLPLDQLKIDQSFIKDVHSDPNGAAIAKTIVALGKSLGLNVIAEGVETVEQREFLSNAGCHAYQGYLFSRPVALTEFEELARSN</sequence>
<dbReference type="SMART" id="SM00052">
    <property type="entry name" value="EAL"/>
    <property type="match status" value="1"/>
</dbReference>
<dbReference type="InterPro" id="IPR043128">
    <property type="entry name" value="Rev_trsase/Diguanyl_cyclase"/>
</dbReference>
<dbReference type="PROSITE" id="PS50112">
    <property type="entry name" value="PAS"/>
    <property type="match status" value="2"/>
</dbReference>
<dbReference type="CDD" id="cd01948">
    <property type="entry name" value="EAL"/>
    <property type="match status" value="1"/>
</dbReference>
<dbReference type="InterPro" id="IPR035919">
    <property type="entry name" value="EAL_sf"/>
</dbReference>
<organism evidence="7 8">
    <name type="scientific">Sapientia aquatica</name>
    <dbReference type="NCBI Taxonomy" id="1549640"/>
    <lineage>
        <taxon>Bacteria</taxon>
        <taxon>Pseudomonadati</taxon>
        <taxon>Pseudomonadota</taxon>
        <taxon>Betaproteobacteria</taxon>
        <taxon>Burkholderiales</taxon>
        <taxon>Oxalobacteraceae</taxon>
        <taxon>Sapientia</taxon>
    </lineage>
</organism>
<dbReference type="InterPro" id="IPR013767">
    <property type="entry name" value="PAS_fold"/>
</dbReference>
<evidence type="ECO:0000259" key="6">
    <source>
        <dbReference type="PROSITE" id="PS50887"/>
    </source>
</evidence>
<dbReference type="Pfam" id="PF00990">
    <property type="entry name" value="GGDEF"/>
    <property type="match status" value="1"/>
</dbReference>
<dbReference type="SUPFAM" id="SSF141868">
    <property type="entry name" value="EAL domain-like"/>
    <property type="match status" value="1"/>
</dbReference>
<comment type="catalytic activity">
    <reaction evidence="1">
        <text>3',3'-c-di-GMP + H2O = 5'-phosphoguanylyl(3'-&gt;5')guanosine + H(+)</text>
        <dbReference type="Rhea" id="RHEA:24902"/>
        <dbReference type="ChEBI" id="CHEBI:15377"/>
        <dbReference type="ChEBI" id="CHEBI:15378"/>
        <dbReference type="ChEBI" id="CHEBI:58754"/>
        <dbReference type="ChEBI" id="CHEBI:58805"/>
        <dbReference type="EC" id="3.1.4.52"/>
    </reaction>
    <physiologicalReaction direction="left-to-right" evidence="1">
        <dbReference type="Rhea" id="RHEA:24903"/>
    </physiologicalReaction>
</comment>
<dbReference type="SUPFAM" id="SSF55073">
    <property type="entry name" value="Nucleotide cyclase"/>
    <property type="match status" value="1"/>
</dbReference>
<dbReference type="InterPro" id="IPR013656">
    <property type="entry name" value="PAS_4"/>
</dbReference>
<dbReference type="FunFam" id="3.30.70.270:FF:000001">
    <property type="entry name" value="Diguanylate cyclase domain protein"/>
    <property type="match status" value="1"/>
</dbReference>
<dbReference type="InterPro" id="IPR000160">
    <property type="entry name" value="GGDEF_dom"/>
</dbReference>
<dbReference type="InterPro" id="IPR001633">
    <property type="entry name" value="EAL_dom"/>
</dbReference>
<dbReference type="Pfam" id="PF13426">
    <property type="entry name" value="PAS_9"/>
    <property type="match status" value="1"/>
</dbReference>
<reference evidence="7 8" key="1">
    <citation type="submission" date="2019-03" db="EMBL/GenBank/DDBJ databases">
        <title>Sapientia aquatica gen. nov., sp. nov., isolated from a crater lake.</title>
        <authorList>
            <person name="Felfoldi T."/>
            <person name="Szabo A."/>
            <person name="Toth E."/>
            <person name="Schumann P."/>
            <person name="Keki Z."/>
            <person name="Marialigeti K."/>
            <person name="Mathe I."/>
        </authorList>
    </citation>
    <scope>NUCLEOTIDE SEQUENCE [LARGE SCALE GENOMIC DNA]</scope>
    <source>
        <strain evidence="7 8">SA-152</strain>
    </source>
</reference>
<dbReference type="Pfam" id="PF08448">
    <property type="entry name" value="PAS_4"/>
    <property type="match status" value="1"/>
</dbReference>
<feature type="domain" description="PAC" evidence="4">
    <location>
        <begin position="485"/>
        <end position="539"/>
    </location>
</feature>
<evidence type="ECO:0000313" key="7">
    <source>
        <dbReference type="EMBL" id="TDK68567.1"/>
    </source>
</evidence>
<dbReference type="GO" id="GO:0071732">
    <property type="term" value="P:cellular response to nitric oxide"/>
    <property type="evidence" value="ECO:0007669"/>
    <property type="project" value="UniProtKB-ARBA"/>
</dbReference>
<evidence type="ECO:0000259" key="5">
    <source>
        <dbReference type="PROSITE" id="PS50883"/>
    </source>
</evidence>
<proteinExistence type="predicted"/>
<protein>
    <submittedName>
        <fullName evidence="7">Bifunctional diguanylate cyclase/phosphodiesterase</fullName>
    </submittedName>
</protein>
<dbReference type="InterPro" id="IPR052155">
    <property type="entry name" value="Biofilm_reg_signaling"/>
</dbReference>
<evidence type="ECO:0000256" key="1">
    <source>
        <dbReference type="ARBA" id="ARBA00051114"/>
    </source>
</evidence>
<feature type="domain" description="EAL" evidence="5">
    <location>
        <begin position="718"/>
        <end position="971"/>
    </location>
</feature>
<keyword evidence="2" id="KW-0472">Membrane</keyword>
<evidence type="ECO:0000313" key="8">
    <source>
        <dbReference type="Proteomes" id="UP000294829"/>
    </source>
</evidence>
<dbReference type="SMART" id="SM00091">
    <property type="entry name" value="PAS"/>
    <property type="match status" value="4"/>
</dbReference>
<feature type="domain" description="PAS" evidence="3">
    <location>
        <begin position="414"/>
        <end position="460"/>
    </location>
</feature>
<dbReference type="Proteomes" id="UP000294829">
    <property type="component" value="Unassembled WGS sequence"/>
</dbReference>
<keyword evidence="8" id="KW-1185">Reference proteome</keyword>
<dbReference type="RefSeq" id="WP_133325336.1">
    <property type="nucleotide sequence ID" value="NZ_SMYL01000001.1"/>
</dbReference>
<dbReference type="PROSITE" id="PS50887">
    <property type="entry name" value="GGDEF"/>
    <property type="match status" value="1"/>
</dbReference>
<keyword evidence="2" id="KW-0812">Transmembrane</keyword>
<dbReference type="Gene3D" id="3.20.20.450">
    <property type="entry name" value="EAL domain"/>
    <property type="match status" value="1"/>
</dbReference>
<dbReference type="PROSITE" id="PS50883">
    <property type="entry name" value="EAL"/>
    <property type="match status" value="1"/>
</dbReference>
<dbReference type="CDD" id="cd01949">
    <property type="entry name" value="GGDEF"/>
    <property type="match status" value="1"/>
</dbReference>
<dbReference type="SMART" id="SM00267">
    <property type="entry name" value="GGDEF"/>
    <property type="match status" value="1"/>
</dbReference>
<dbReference type="EMBL" id="SMYL01000001">
    <property type="protein sequence ID" value="TDK68567.1"/>
    <property type="molecule type" value="Genomic_DNA"/>
</dbReference>
<dbReference type="SMART" id="SM00086">
    <property type="entry name" value="PAC"/>
    <property type="match status" value="2"/>
</dbReference>
<dbReference type="NCBIfam" id="TIGR00254">
    <property type="entry name" value="GGDEF"/>
    <property type="match status" value="1"/>
</dbReference>
<dbReference type="CDD" id="cd00130">
    <property type="entry name" value="PAS"/>
    <property type="match status" value="3"/>
</dbReference>